<sequence>MSKNRMRDRWRESPAIDHDTGEQIAHQLFHSQCWRQIETEFSQRGALEYEVRCLSGAQIGIALRRLGQPLSDLADANVDAESQAAAIERWICSNSSATLVPWNMAMTSYKRAGR</sequence>
<organism evidence="1 2">
    <name type="scientific">Hydrogenophaga defluvii</name>
    <dbReference type="NCBI Taxonomy" id="249410"/>
    <lineage>
        <taxon>Bacteria</taxon>
        <taxon>Pseudomonadati</taxon>
        <taxon>Pseudomonadota</taxon>
        <taxon>Betaproteobacteria</taxon>
        <taxon>Burkholderiales</taxon>
        <taxon>Comamonadaceae</taxon>
        <taxon>Hydrogenophaga</taxon>
    </lineage>
</organism>
<comment type="caution">
    <text evidence="1">The sequence shown here is derived from an EMBL/GenBank/DDBJ whole genome shotgun (WGS) entry which is preliminary data.</text>
</comment>
<name>A0ABW2S8E8_9BURK</name>
<dbReference type="Proteomes" id="UP001596457">
    <property type="component" value="Unassembled WGS sequence"/>
</dbReference>
<evidence type="ECO:0000313" key="2">
    <source>
        <dbReference type="Proteomes" id="UP001596457"/>
    </source>
</evidence>
<reference evidence="2" key="1">
    <citation type="journal article" date="2019" name="Int. J. Syst. Evol. Microbiol.">
        <title>The Global Catalogue of Microorganisms (GCM) 10K type strain sequencing project: providing services to taxonomists for standard genome sequencing and annotation.</title>
        <authorList>
            <consortium name="The Broad Institute Genomics Platform"/>
            <consortium name="The Broad Institute Genome Sequencing Center for Infectious Disease"/>
            <person name="Wu L."/>
            <person name="Ma J."/>
        </authorList>
    </citation>
    <scope>NUCLEOTIDE SEQUENCE [LARGE SCALE GENOMIC DNA]</scope>
    <source>
        <strain evidence="2">CCUG 53903</strain>
    </source>
</reference>
<gene>
    <name evidence="1" type="ORF">ACFQU0_03065</name>
</gene>
<proteinExistence type="predicted"/>
<evidence type="ECO:0000313" key="1">
    <source>
        <dbReference type="EMBL" id="MFC7459403.1"/>
    </source>
</evidence>
<protein>
    <submittedName>
        <fullName evidence="1">Uncharacterized protein</fullName>
    </submittedName>
</protein>
<dbReference type="EMBL" id="JBHTBZ010000008">
    <property type="protein sequence ID" value="MFC7459403.1"/>
    <property type="molecule type" value="Genomic_DNA"/>
</dbReference>
<dbReference type="RefSeq" id="WP_382198647.1">
    <property type="nucleotide sequence ID" value="NZ_JBHTBZ010000008.1"/>
</dbReference>
<keyword evidence="2" id="KW-1185">Reference proteome</keyword>
<accession>A0ABW2S8E8</accession>